<dbReference type="AlphaFoldDB" id="A0A7C4RSQ2"/>
<proteinExistence type="predicted"/>
<gene>
    <name evidence="2" type="ORF">ENS29_06440</name>
</gene>
<protein>
    <submittedName>
        <fullName evidence="2">NosL family protein</fullName>
    </submittedName>
</protein>
<dbReference type="SUPFAM" id="SSF160387">
    <property type="entry name" value="NosL/MerB-like"/>
    <property type="match status" value="1"/>
</dbReference>
<evidence type="ECO:0000313" key="2">
    <source>
        <dbReference type="EMBL" id="HGU32478.1"/>
    </source>
</evidence>
<feature type="signal peptide" evidence="1">
    <location>
        <begin position="1"/>
        <end position="23"/>
    </location>
</feature>
<name>A0A7C4RSQ2_9BACT</name>
<dbReference type="Pfam" id="PF05573">
    <property type="entry name" value="NosL"/>
    <property type="match status" value="1"/>
</dbReference>
<sequence>MKGLWIGCIVMICGLWFSGTALSFEDVDQMPSCHYCGMDRGKFAATRMVIVYDDGTRMGTCSIHCAAVDMALNIDKTPMSIQVGDYGTKKLIDAEKAFWVIGGTKPGVMTTKAKWAFEKQTDAEKFIQENGGVLATFEEAMKAAYESMYPDNKMIRDKRRAMKMKGHGQS</sequence>
<keyword evidence="1" id="KW-0732">Signal</keyword>
<dbReference type="PANTHER" id="PTHR41247">
    <property type="entry name" value="HTH-TYPE TRANSCRIPTIONAL REPRESSOR YCNK"/>
    <property type="match status" value="1"/>
</dbReference>
<reference evidence="2" key="1">
    <citation type="journal article" date="2020" name="mSystems">
        <title>Genome- and Community-Level Interaction Insights into Carbon Utilization and Element Cycling Functions of Hydrothermarchaeota in Hydrothermal Sediment.</title>
        <authorList>
            <person name="Zhou Z."/>
            <person name="Liu Y."/>
            <person name="Xu W."/>
            <person name="Pan J."/>
            <person name="Luo Z.H."/>
            <person name="Li M."/>
        </authorList>
    </citation>
    <scope>NUCLEOTIDE SEQUENCE [LARGE SCALE GENOMIC DNA]</scope>
    <source>
        <strain evidence="2">SpSt-477</strain>
    </source>
</reference>
<dbReference type="InterPro" id="IPR008719">
    <property type="entry name" value="N2O_reductase_NosL"/>
</dbReference>
<evidence type="ECO:0000256" key="1">
    <source>
        <dbReference type="SAM" id="SignalP"/>
    </source>
</evidence>
<dbReference type="Gene3D" id="3.30.70.2050">
    <property type="match status" value="1"/>
</dbReference>
<dbReference type="EMBL" id="DSUH01000147">
    <property type="protein sequence ID" value="HGU32478.1"/>
    <property type="molecule type" value="Genomic_DNA"/>
</dbReference>
<accession>A0A7C4RSQ2</accession>
<comment type="caution">
    <text evidence="2">The sequence shown here is derived from an EMBL/GenBank/DDBJ whole genome shotgun (WGS) entry which is preliminary data.</text>
</comment>
<feature type="chain" id="PRO_5027654341" evidence="1">
    <location>
        <begin position="24"/>
        <end position="170"/>
    </location>
</feature>
<dbReference type="PANTHER" id="PTHR41247:SF1">
    <property type="entry name" value="HTH-TYPE TRANSCRIPTIONAL REPRESSOR YCNK"/>
    <property type="match status" value="1"/>
</dbReference>
<organism evidence="2">
    <name type="scientific">Desulfatirhabdium butyrativorans</name>
    <dbReference type="NCBI Taxonomy" id="340467"/>
    <lineage>
        <taxon>Bacteria</taxon>
        <taxon>Pseudomonadati</taxon>
        <taxon>Thermodesulfobacteriota</taxon>
        <taxon>Desulfobacteria</taxon>
        <taxon>Desulfobacterales</taxon>
        <taxon>Desulfatirhabdiaceae</taxon>
        <taxon>Desulfatirhabdium</taxon>
    </lineage>
</organism>